<name>A0A3B1DH09_9ZZZZ</name>
<evidence type="ECO:0000313" key="1">
    <source>
        <dbReference type="EMBL" id="VAX38191.1"/>
    </source>
</evidence>
<gene>
    <name evidence="1" type="ORF">MNBD_UNCLBAC01-1029</name>
</gene>
<organism evidence="1">
    <name type="scientific">hydrothermal vent metagenome</name>
    <dbReference type="NCBI Taxonomy" id="652676"/>
    <lineage>
        <taxon>unclassified sequences</taxon>
        <taxon>metagenomes</taxon>
        <taxon>ecological metagenomes</taxon>
    </lineage>
</organism>
<protein>
    <submittedName>
        <fullName evidence="1">Uncharacterized protein</fullName>
    </submittedName>
</protein>
<dbReference type="AlphaFoldDB" id="A0A3B1DH09"/>
<accession>A0A3B1DH09</accession>
<reference evidence="1" key="1">
    <citation type="submission" date="2018-06" db="EMBL/GenBank/DDBJ databases">
        <authorList>
            <person name="Zhirakovskaya E."/>
        </authorList>
    </citation>
    <scope>NUCLEOTIDE SEQUENCE</scope>
</reference>
<dbReference type="EMBL" id="UOGJ01000152">
    <property type="protein sequence ID" value="VAX38191.1"/>
    <property type="molecule type" value="Genomic_DNA"/>
</dbReference>
<sequence length="194" mass="21969">MKQKKQLFSLLIIFFIIGNFVFFPDVSIGQGVKINIEANKKKCDKHTSELVNFHALYKAQNNLGLAQKSQKVDLVKKMSVAAKARSQALDALMQEDPQIIFQLAMTPEQIEEFPQEVQVELEEHVDMEGVLETIIKDYFDEGVSLTDHSLIVGDQRYSLHSSEEILDIVSGSRIQVKGIRVKKRIAVPQKGENK</sequence>
<proteinExistence type="predicted"/>